<reference evidence="1" key="2">
    <citation type="submission" date="2020-07" db="EMBL/GenBank/DDBJ databases">
        <authorList>
            <person name="Vera ALvarez R."/>
            <person name="Arias-Moreno D.M."/>
            <person name="Jimenez-Jacinto V."/>
            <person name="Jimenez-Bremont J.F."/>
            <person name="Swaminathan K."/>
            <person name="Moose S.P."/>
            <person name="Guerrero-Gonzalez M.L."/>
            <person name="Marino-Ramirez L."/>
            <person name="Landsman D."/>
            <person name="Rodriguez-Kessler M."/>
            <person name="Delgado-Sanchez P."/>
        </authorList>
    </citation>
    <scope>NUCLEOTIDE SEQUENCE</scope>
    <source>
        <tissue evidence="1">Cladode</tissue>
    </source>
</reference>
<protein>
    <submittedName>
        <fullName evidence="1">Uncharacterized protein</fullName>
    </submittedName>
</protein>
<evidence type="ECO:0000313" key="1">
    <source>
        <dbReference type="EMBL" id="MBA4658570.1"/>
    </source>
</evidence>
<sequence length="158" mass="18056">MSTSILRSSSDFHHFLLKNLVHHARKLRWFGINNPEAILDQVRGWPQATSFLDKHGSNLGKRERVLVVRQVILKEPLNPLHRNLCISNLPYFINLIDQGTNFRVQTKHACSIFLLSASQFSCICAVPTLHLIELSYLSQNSSSTPNIWHTATKYVYAC</sequence>
<reference evidence="1" key="1">
    <citation type="journal article" date="2013" name="J. Plant Res.">
        <title>Effect of fungi and light on seed germination of three Opuntia species from semiarid lands of central Mexico.</title>
        <authorList>
            <person name="Delgado-Sanchez P."/>
            <person name="Jimenez-Bremont J.F."/>
            <person name="Guerrero-Gonzalez Mde L."/>
            <person name="Flores J."/>
        </authorList>
    </citation>
    <scope>NUCLEOTIDE SEQUENCE</scope>
    <source>
        <tissue evidence="1">Cladode</tissue>
    </source>
</reference>
<dbReference type="AlphaFoldDB" id="A0A7C9A5M2"/>
<proteinExistence type="predicted"/>
<dbReference type="EMBL" id="GISG01201055">
    <property type="protein sequence ID" value="MBA4658570.1"/>
    <property type="molecule type" value="Transcribed_RNA"/>
</dbReference>
<name>A0A7C9A5M2_OPUST</name>
<organism evidence="1">
    <name type="scientific">Opuntia streptacantha</name>
    <name type="common">Prickly pear cactus</name>
    <name type="synonym">Opuntia cardona</name>
    <dbReference type="NCBI Taxonomy" id="393608"/>
    <lineage>
        <taxon>Eukaryota</taxon>
        <taxon>Viridiplantae</taxon>
        <taxon>Streptophyta</taxon>
        <taxon>Embryophyta</taxon>
        <taxon>Tracheophyta</taxon>
        <taxon>Spermatophyta</taxon>
        <taxon>Magnoliopsida</taxon>
        <taxon>eudicotyledons</taxon>
        <taxon>Gunneridae</taxon>
        <taxon>Pentapetalae</taxon>
        <taxon>Caryophyllales</taxon>
        <taxon>Cactineae</taxon>
        <taxon>Cactaceae</taxon>
        <taxon>Opuntioideae</taxon>
        <taxon>Opuntia</taxon>
    </lineage>
</organism>
<accession>A0A7C9A5M2</accession>